<dbReference type="InParanoid" id="A7S280"/>
<proteinExistence type="predicted"/>
<feature type="region of interest" description="Disordered" evidence="2">
    <location>
        <begin position="1"/>
        <end position="20"/>
    </location>
</feature>
<evidence type="ECO:0000313" key="3">
    <source>
        <dbReference type="EMBL" id="EDO42238.1"/>
    </source>
</evidence>
<dbReference type="PhylomeDB" id="A7S280"/>
<name>A7S280_NEMVE</name>
<dbReference type="Proteomes" id="UP000001593">
    <property type="component" value="Unassembled WGS sequence"/>
</dbReference>
<dbReference type="OMA" id="RERAYPC"/>
<feature type="region of interest" description="Disordered" evidence="2">
    <location>
        <begin position="295"/>
        <end position="314"/>
    </location>
</feature>
<reference evidence="3 4" key="1">
    <citation type="journal article" date="2007" name="Science">
        <title>Sea anemone genome reveals ancestral eumetazoan gene repertoire and genomic organization.</title>
        <authorList>
            <person name="Putnam N.H."/>
            <person name="Srivastava M."/>
            <person name="Hellsten U."/>
            <person name="Dirks B."/>
            <person name="Chapman J."/>
            <person name="Salamov A."/>
            <person name="Terry A."/>
            <person name="Shapiro H."/>
            <person name="Lindquist E."/>
            <person name="Kapitonov V.V."/>
            <person name="Jurka J."/>
            <person name="Genikhovich G."/>
            <person name="Grigoriev I.V."/>
            <person name="Lucas S.M."/>
            <person name="Steele R.E."/>
            <person name="Finnerty J.R."/>
            <person name="Technau U."/>
            <person name="Martindale M.Q."/>
            <person name="Rokhsar D.S."/>
        </authorList>
    </citation>
    <scope>NUCLEOTIDE SEQUENCE [LARGE SCALE GENOMIC DNA]</scope>
    <source>
        <strain evidence="4">CH2 X CH6</strain>
    </source>
</reference>
<evidence type="ECO:0000313" key="4">
    <source>
        <dbReference type="Proteomes" id="UP000001593"/>
    </source>
</evidence>
<evidence type="ECO:0000256" key="1">
    <source>
        <dbReference type="SAM" id="Coils"/>
    </source>
</evidence>
<organism evidence="3 4">
    <name type="scientific">Nematostella vectensis</name>
    <name type="common">Starlet sea anemone</name>
    <dbReference type="NCBI Taxonomy" id="45351"/>
    <lineage>
        <taxon>Eukaryota</taxon>
        <taxon>Metazoa</taxon>
        <taxon>Cnidaria</taxon>
        <taxon>Anthozoa</taxon>
        <taxon>Hexacorallia</taxon>
        <taxon>Actiniaria</taxon>
        <taxon>Edwardsiidae</taxon>
        <taxon>Nematostella</taxon>
    </lineage>
</organism>
<dbReference type="EMBL" id="DS469567">
    <property type="protein sequence ID" value="EDO42238.1"/>
    <property type="molecule type" value="Genomic_DNA"/>
</dbReference>
<dbReference type="HOGENOM" id="CLU_824660_0_0_1"/>
<feature type="coiled-coil region" evidence="1">
    <location>
        <begin position="151"/>
        <end position="244"/>
    </location>
</feature>
<gene>
    <name evidence="3" type="ORF">NEMVEDRAFT_v1g242327</name>
</gene>
<evidence type="ECO:0000256" key="2">
    <source>
        <dbReference type="SAM" id="MobiDB-lite"/>
    </source>
</evidence>
<dbReference type="AlphaFoldDB" id="A7S280"/>
<accession>A7S280</accession>
<feature type="compositionally biased region" description="Basic and acidic residues" evidence="2">
    <location>
        <begin position="295"/>
        <end position="307"/>
    </location>
</feature>
<keyword evidence="1" id="KW-0175">Coiled coil</keyword>
<keyword evidence="4" id="KW-1185">Reference proteome</keyword>
<sequence length="337" mass="39146">MHMATGIGDEPQSPQSRSLEILQHEQERLKTQNKQLQLKLRDGSRVKHELQQSKETGMKLLSERNKLFEHLVERQSKRVNTQHQDDQQEQTSYRDIGKALASQKNERAAEQQEKNLILLKTQLGALKFENFTLIQEKRKSDEQRGHLVQELAALNGKFEQLSSKFSRLQAENQRLSQIISERGNIHTIQSKEEDDIEALKAQVRIIQEEYETQRAIANSAERINRRLKDELSEAHAIIRDMRTRPSEMVGMYSELQPVYKQIGYVPRERAYPCRPLDYFGINRWELDGMRRTCSNDDITSPRKEKLPHGIAPRRRPFLTPDMTAVVDSTDSPATHSL</sequence>
<protein>
    <submittedName>
        <fullName evidence="3">Uncharacterized protein</fullName>
    </submittedName>
</protein>